<organism evidence="2 3">
    <name type="scientific">Vibrio phage phi 3</name>
    <dbReference type="NCBI Taxonomy" id="1589298"/>
    <lineage>
        <taxon>Viruses</taxon>
        <taxon>Duplodnaviria</taxon>
        <taxon>Heunggongvirae</taxon>
        <taxon>Uroviricota</taxon>
        <taxon>Caudoviricetes</taxon>
        <taxon>Demerecviridae</taxon>
        <taxon>Ermolyevavirinae</taxon>
        <taxon>Jesfedecavirus</taxon>
        <taxon>Jesfedecavirus phi3</taxon>
    </lineage>
</organism>
<evidence type="ECO:0000313" key="3">
    <source>
        <dbReference type="Proteomes" id="UP000031804"/>
    </source>
</evidence>
<keyword evidence="1" id="KW-0812">Transmembrane</keyword>
<reference evidence="2 3" key="1">
    <citation type="submission" date="2014-12" db="EMBL/GenBank/DDBJ databases">
        <title>Complete genome sequences of three Vibrio cholerae specific bacteriophages.</title>
        <authorList>
            <person name="Bhandare S.G."/>
            <person name="Warry A."/>
            <person name="Emes R.D."/>
            <person name="Hooton S.P.T."/>
            <person name="Barrow P.A."/>
            <person name="Atterbury R.J."/>
        </authorList>
    </citation>
    <scope>NUCLEOTIDE SEQUENCE [LARGE SCALE GENOMIC DNA]</scope>
</reference>
<accession>A0A0B5HE66</accession>
<dbReference type="GeneID" id="26634041"/>
<keyword evidence="1" id="KW-0472">Membrane</keyword>
<keyword evidence="1" id="KW-1133">Transmembrane helix</keyword>
<dbReference type="RefSeq" id="YP_009207528.1">
    <property type="nucleotide sequence ID" value="NC_028895.1"/>
</dbReference>
<dbReference type="KEGG" id="vg:26634041"/>
<dbReference type="OrthoDB" id="34584at10239"/>
<keyword evidence="3" id="KW-1185">Reference proteome</keyword>
<name>A0A0B5HE66_9CAUD</name>
<dbReference type="EMBL" id="KP280063">
    <property type="protein sequence ID" value="AJF40830.1"/>
    <property type="molecule type" value="Genomic_DNA"/>
</dbReference>
<proteinExistence type="predicted"/>
<evidence type="ECO:0000256" key="1">
    <source>
        <dbReference type="SAM" id="Phobius"/>
    </source>
</evidence>
<feature type="transmembrane region" description="Helical" evidence="1">
    <location>
        <begin position="54"/>
        <end position="73"/>
    </location>
</feature>
<evidence type="ECO:0000313" key="2">
    <source>
        <dbReference type="EMBL" id="AJF40830.1"/>
    </source>
</evidence>
<sequence length="79" mass="8860">MKKSTSHNKVIERMFLYQKIYVHFVQKDRRAAVAVSTLLTCALTYISAVTAVPLYSFALVWAIALLGSTINALDKEIIL</sequence>
<protein>
    <submittedName>
        <fullName evidence="2">Uncharacterized protein</fullName>
    </submittedName>
</protein>
<gene>
    <name evidence="2" type="ORF">SBVP3_0063</name>
</gene>
<dbReference type="Proteomes" id="UP000031804">
    <property type="component" value="Segment"/>
</dbReference>